<proteinExistence type="predicted"/>
<dbReference type="AlphaFoldDB" id="A0A8K0P2D6"/>
<keyword evidence="3" id="KW-1185">Reference proteome</keyword>
<evidence type="ECO:0000256" key="1">
    <source>
        <dbReference type="SAM" id="MobiDB-lite"/>
    </source>
</evidence>
<name>A0A8K0P2D6_LADFU</name>
<reference evidence="2" key="1">
    <citation type="submission" date="2013-04" db="EMBL/GenBank/DDBJ databases">
        <authorList>
            <person name="Qu J."/>
            <person name="Murali S.C."/>
            <person name="Bandaranaike D."/>
            <person name="Bellair M."/>
            <person name="Blankenburg K."/>
            <person name="Chao H."/>
            <person name="Dinh H."/>
            <person name="Doddapaneni H."/>
            <person name="Downs B."/>
            <person name="Dugan-Rocha S."/>
            <person name="Elkadiri S."/>
            <person name="Gnanaolivu R.D."/>
            <person name="Hernandez B."/>
            <person name="Javaid M."/>
            <person name="Jayaseelan J.C."/>
            <person name="Lee S."/>
            <person name="Li M."/>
            <person name="Ming W."/>
            <person name="Munidasa M."/>
            <person name="Muniz J."/>
            <person name="Nguyen L."/>
            <person name="Ongeri F."/>
            <person name="Osuji N."/>
            <person name="Pu L.-L."/>
            <person name="Puazo M."/>
            <person name="Qu C."/>
            <person name="Quiroz J."/>
            <person name="Raj R."/>
            <person name="Weissenberger G."/>
            <person name="Xin Y."/>
            <person name="Zou X."/>
            <person name="Han Y."/>
            <person name="Richards S."/>
            <person name="Worley K."/>
            <person name="Muzny D."/>
            <person name="Gibbs R."/>
        </authorList>
    </citation>
    <scope>NUCLEOTIDE SEQUENCE</scope>
    <source>
        <strain evidence="2">Sampled in the wild</strain>
    </source>
</reference>
<protein>
    <submittedName>
        <fullName evidence="2">Uncharacterized protein</fullName>
    </submittedName>
</protein>
<feature type="compositionally biased region" description="Low complexity" evidence="1">
    <location>
        <begin position="147"/>
        <end position="159"/>
    </location>
</feature>
<feature type="region of interest" description="Disordered" evidence="1">
    <location>
        <begin position="79"/>
        <end position="120"/>
    </location>
</feature>
<sequence>MQKIQGILRDPNYQNISCDPTDSLMRRTSLLLKQSGLPSENCKGLLPQALAPPRLYWITVSSSLGHLYDLLRSMPQRRCAQTHEATRPSQLEPQWMRPPLRAHHASERGEPEMPGSRVVSRSSISVPAILFDRHFRHPKQHRCYLPSSWHSSSSSSSSSLEGTSRREVLDMEVAPLLDADSPPVLSLCSAR</sequence>
<evidence type="ECO:0000313" key="3">
    <source>
        <dbReference type="Proteomes" id="UP000792457"/>
    </source>
</evidence>
<dbReference type="EMBL" id="KZ308492">
    <property type="protein sequence ID" value="KAG8230512.1"/>
    <property type="molecule type" value="Genomic_DNA"/>
</dbReference>
<evidence type="ECO:0000313" key="2">
    <source>
        <dbReference type="EMBL" id="KAG8230512.1"/>
    </source>
</evidence>
<dbReference type="Proteomes" id="UP000792457">
    <property type="component" value="Unassembled WGS sequence"/>
</dbReference>
<organism evidence="2 3">
    <name type="scientific">Ladona fulva</name>
    <name type="common">Scarce chaser dragonfly</name>
    <name type="synonym">Libellula fulva</name>
    <dbReference type="NCBI Taxonomy" id="123851"/>
    <lineage>
        <taxon>Eukaryota</taxon>
        <taxon>Metazoa</taxon>
        <taxon>Ecdysozoa</taxon>
        <taxon>Arthropoda</taxon>
        <taxon>Hexapoda</taxon>
        <taxon>Insecta</taxon>
        <taxon>Pterygota</taxon>
        <taxon>Palaeoptera</taxon>
        <taxon>Odonata</taxon>
        <taxon>Epiprocta</taxon>
        <taxon>Anisoptera</taxon>
        <taxon>Libelluloidea</taxon>
        <taxon>Libellulidae</taxon>
        <taxon>Ladona</taxon>
    </lineage>
</organism>
<gene>
    <name evidence="2" type="ORF">J437_LFUL010032</name>
</gene>
<reference evidence="2" key="2">
    <citation type="submission" date="2017-10" db="EMBL/GenBank/DDBJ databases">
        <title>Ladona fulva Genome sequencing and assembly.</title>
        <authorList>
            <person name="Murali S."/>
            <person name="Richards S."/>
            <person name="Bandaranaike D."/>
            <person name="Bellair M."/>
            <person name="Blankenburg K."/>
            <person name="Chao H."/>
            <person name="Dinh H."/>
            <person name="Doddapaneni H."/>
            <person name="Dugan-Rocha S."/>
            <person name="Elkadiri S."/>
            <person name="Gnanaolivu R."/>
            <person name="Hernandez B."/>
            <person name="Skinner E."/>
            <person name="Javaid M."/>
            <person name="Lee S."/>
            <person name="Li M."/>
            <person name="Ming W."/>
            <person name="Munidasa M."/>
            <person name="Muniz J."/>
            <person name="Nguyen L."/>
            <person name="Hughes D."/>
            <person name="Osuji N."/>
            <person name="Pu L.-L."/>
            <person name="Puazo M."/>
            <person name="Qu C."/>
            <person name="Quiroz J."/>
            <person name="Raj R."/>
            <person name="Weissenberger G."/>
            <person name="Xin Y."/>
            <person name="Zou X."/>
            <person name="Han Y."/>
            <person name="Worley K."/>
            <person name="Muzny D."/>
            <person name="Gibbs R."/>
        </authorList>
    </citation>
    <scope>NUCLEOTIDE SEQUENCE</scope>
    <source>
        <strain evidence="2">Sampled in the wild</strain>
    </source>
</reference>
<comment type="caution">
    <text evidence="2">The sequence shown here is derived from an EMBL/GenBank/DDBJ whole genome shotgun (WGS) entry which is preliminary data.</text>
</comment>
<accession>A0A8K0P2D6</accession>
<feature type="region of interest" description="Disordered" evidence="1">
    <location>
        <begin position="146"/>
        <end position="165"/>
    </location>
</feature>